<keyword evidence="1" id="KW-0678">Repressor</keyword>
<name>A0A853FAY9_9BURK</name>
<keyword evidence="4" id="KW-0012">Acyltransferase</keyword>
<dbReference type="RefSeq" id="WP_129969579.1">
    <property type="nucleotide sequence ID" value="NZ_JACCEW010000003.1"/>
</dbReference>
<dbReference type="GO" id="GO:0016747">
    <property type="term" value="F:acyltransferase activity, transferring groups other than amino-acyl groups"/>
    <property type="evidence" value="ECO:0007669"/>
    <property type="project" value="InterPro"/>
</dbReference>
<evidence type="ECO:0000256" key="3">
    <source>
        <dbReference type="ARBA" id="ARBA00022679"/>
    </source>
</evidence>
<dbReference type="InterPro" id="IPR016181">
    <property type="entry name" value="Acyl_CoA_acyltransferase"/>
</dbReference>
<gene>
    <name evidence="7" type="ORF">H0A68_10305</name>
</gene>
<dbReference type="PANTHER" id="PTHR36449">
    <property type="entry name" value="ACETYLTRANSFERASE-RELATED"/>
    <property type="match status" value="1"/>
</dbReference>
<dbReference type="Proteomes" id="UP000580517">
    <property type="component" value="Unassembled WGS sequence"/>
</dbReference>
<dbReference type="SUPFAM" id="SSF55729">
    <property type="entry name" value="Acyl-CoA N-acyltransferases (Nat)"/>
    <property type="match status" value="1"/>
</dbReference>
<evidence type="ECO:0000256" key="1">
    <source>
        <dbReference type="ARBA" id="ARBA00022491"/>
    </source>
</evidence>
<evidence type="ECO:0000256" key="5">
    <source>
        <dbReference type="ARBA" id="ARBA00049880"/>
    </source>
</evidence>
<dbReference type="Gene3D" id="3.40.630.30">
    <property type="match status" value="1"/>
</dbReference>
<evidence type="ECO:0000313" key="8">
    <source>
        <dbReference type="Proteomes" id="UP000580517"/>
    </source>
</evidence>
<dbReference type="EMBL" id="JACCEW010000003">
    <property type="protein sequence ID" value="NYT37263.1"/>
    <property type="molecule type" value="Genomic_DNA"/>
</dbReference>
<keyword evidence="8" id="KW-1185">Reference proteome</keyword>
<sequence>MSISPFRIALLDTKHDRAAFNSDSLPLNRYLLSQASQDVRRRVAACYVTLTDEQRIAGYYTLASASIPLSDLPARIGKKLPRYPTVPAVRMGRLAVDQASKGLGLGGALLADALDRAARAEIAAFAMMVDAKDDVAAAFYRHHGFIALHDSPLTLFLPLATVRNY</sequence>
<dbReference type="PANTHER" id="PTHR36449:SF1">
    <property type="entry name" value="ACETYLTRANSFERASE"/>
    <property type="match status" value="1"/>
</dbReference>
<evidence type="ECO:0000313" key="7">
    <source>
        <dbReference type="EMBL" id="NYT37263.1"/>
    </source>
</evidence>
<dbReference type="InterPro" id="IPR000182">
    <property type="entry name" value="GNAT_dom"/>
</dbReference>
<evidence type="ECO:0000256" key="2">
    <source>
        <dbReference type="ARBA" id="ARBA00022649"/>
    </source>
</evidence>
<organism evidence="7 8">
    <name type="scientific">Allopusillimonas soli</name>
    <dbReference type="NCBI Taxonomy" id="659016"/>
    <lineage>
        <taxon>Bacteria</taxon>
        <taxon>Pseudomonadati</taxon>
        <taxon>Pseudomonadota</taxon>
        <taxon>Betaproteobacteria</taxon>
        <taxon>Burkholderiales</taxon>
        <taxon>Alcaligenaceae</taxon>
        <taxon>Allopusillimonas</taxon>
    </lineage>
</organism>
<keyword evidence="2" id="KW-1277">Toxin-antitoxin system</keyword>
<dbReference type="Pfam" id="PF13673">
    <property type="entry name" value="Acetyltransf_10"/>
    <property type="match status" value="1"/>
</dbReference>
<protein>
    <submittedName>
        <fullName evidence="7">GNAT family N-acetyltransferase</fullName>
    </submittedName>
</protein>
<accession>A0A853FAY9</accession>
<comment type="catalytic activity">
    <reaction evidence="5">
        <text>glycyl-tRNA(Gly) + acetyl-CoA = N-acetylglycyl-tRNA(Gly) + CoA + H(+)</text>
        <dbReference type="Rhea" id="RHEA:81867"/>
        <dbReference type="Rhea" id="RHEA-COMP:9683"/>
        <dbReference type="Rhea" id="RHEA-COMP:19766"/>
        <dbReference type="ChEBI" id="CHEBI:15378"/>
        <dbReference type="ChEBI" id="CHEBI:57287"/>
        <dbReference type="ChEBI" id="CHEBI:57288"/>
        <dbReference type="ChEBI" id="CHEBI:78522"/>
        <dbReference type="ChEBI" id="CHEBI:232036"/>
    </reaction>
</comment>
<feature type="domain" description="N-acetyltransferase" evidence="6">
    <location>
        <begin position="90"/>
        <end position="148"/>
    </location>
</feature>
<proteinExistence type="predicted"/>
<reference evidence="7 8" key="1">
    <citation type="submission" date="2020-07" db="EMBL/GenBank/DDBJ databases">
        <title>Taxonomic revisions and descriptions of new bacterial species based on genomic comparisons in the high-G+C-content subgroup of the family Alcaligenaceae.</title>
        <authorList>
            <person name="Szabo A."/>
            <person name="Felfoldi T."/>
        </authorList>
    </citation>
    <scope>NUCLEOTIDE SEQUENCE [LARGE SCALE GENOMIC DNA]</scope>
    <source>
        <strain evidence="7 8">DSM 25264</strain>
    </source>
</reference>
<comment type="caution">
    <text evidence="7">The sequence shown here is derived from an EMBL/GenBank/DDBJ whole genome shotgun (WGS) entry which is preliminary data.</text>
</comment>
<dbReference type="OrthoDB" id="9799147at2"/>
<evidence type="ECO:0000256" key="4">
    <source>
        <dbReference type="ARBA" id="ARBA00023315"/>
    </source>
</evidence>
<evidence type="ECO:0000259" key="6">
    <source>
        <dbReference type="Pfam" id="PF13673"/>
    </source>
</evidence>
<keyword evidence="3 7" id="KW-0808">Transferase</keyword>
<dbReference type="AlphaFoldDB" id="A0A853FAY9"/>